<dbReference type="SMART" id="SM00354">
    <property type="entry name" value="HTH_LACI"/>
    <property type="match status" value="1"/>
</dbReference>
<dbReference type="GO" id="GO:0000976">
    <property type="term" value="F:transcription cis-regulatory region binding"/>
    <property type="evidence" value="ECO:0007669"/>
    <property type="project" value="TreeGrafter"/>
</dbReference>
<comment type="caution">
    <text evidence="5">The sequence shown here is derived from an EMBL/GenBank/DDBJ whole genome shotgun (WGS) entry which is preliminary data.</text>
</comment>
<keyword evidence="6" id="KW-1185">Reference proteome</keyword>
<dbReference type="EMBL" id="ATLK01000001">
    <property type="protein sequence ID" value="KFF31566.1"/>
    <property type="molecule type" value="Genomic_DNA"/>
</dbReference>
<protein>
    <submittedName>
        <fullName evidence="5">Transcriptional regulator, LacI familyr</fullName>
    </submittedName>
</protein>
<evidence type="ECO:0000313" key="5">
    <source>
        <dbReference type="EMBL" id="KFF31566.1"/>
    </source>
</evidence>
<evidence type="ECO:0000256" key="1">
    <source>
        <dbReference type="ARBA" id="ARBA00023015"/>
    </source>
</evidence>
<dbReference type="GO" id="GO:0003700">
    <property type="term" value="F:DNA-binding transcription factor activity"/>
    <property type="evidence" value="ECO:0007669"/>
    <property type="project" value="TreeGrafter"/>
</dbReference>
<dbReference type="PROSITE" id="PS00356">
    <property type="entry name" value="HTH_LACI_1"/>
    <property type="match status" value="1"/>
</dbReference>
<evidence type="ECO:0000313" key="6">
    <source>
        <dbReference type="Proteomes" id="UP000028730"/>
    </source>
</evidence>
<keyword evidence="2" id="KW-0238">DNA-binding</keyword>
<evidence type="ECO:0000256" key="2">
    <source>
        <dbReference type="ARBA" id="ARBA00023125"/>
    </source>
</evidence>
<dbReference type="SUPFAM" id="SSF53822">
    <property type="entry name" value="Periplasmic binding protein-like I"/>
    <property type="match status" value="1"/>
</dbReference>
<dbReference type="CDD" id="cd01392">
    <property type="entry name" value="HTH_LacI"/>
    <property type="match status" value="1"/>
</dbReference>
<dbReference type="PANTHER" id="PTHR30146:SF109">
    <property type="entry name" value="HTH-TYPE TRANSCRIPTIONAL REGULATOR GALS"/>
    <property type="match status" value="1"/>
</dbReference>
<dbReference type="InterPro" id="IPR046335">
    <property type="entry name" value="LacI/GalR-like_sensor"/>
</dbReference>
<dbReference type="PANTHER" id="PTHR30146">
    <property type="entry name" value="LACI-RELATED TRANSCRIPTIONAL REPRESSOR"/>
    <property type="match status" value="1"/>
</dbReference>
<evidence type="ECO:0000256" key="3">
    <source>
        <dbReference type="ARBA" id="ARBA00023163"/>
    </source>
</evidence>
<keyword evidence="3" id="KW-0804">Transcription</keyword>
<dbReference type="Gene3D" id="3.40.50.2300">
    <property type="match status" value="2"/>
</dbReference>
<keyword evidence="1" id="KW-0805">Transcription regulation</keyword>
<evidence type="ECO:0000259" key="4">
    <source>
        <dbReference type="PROSITE" id="PS50932"/>
    </source>
</evidence>
<dbReference type="Pfam" id="PF13377">
    <property type="entry name" value="Peripla_BP_3"/>
    <property type="match status" value="1"/>
</dbReference>
<name>A0A080N3I9_9BIFI</name>
<feature type="domain" description="HTH lacI-type" evidence="4">
    <location>
        <begin position="13"/>
        <end position="67"/>
    </location>
</feature>
<organism evidence="5 6">
    <name type="scientific">Bifidobacterium bombi DSM 19703</name>
    <dbReference type="NCBI Taxonomy" id="1341695"/>
    <lineage>
        <taxon>Bacteria</taxon>
        <taxon>Bacillati</taxon>
        <taxon>Actinomycetota</taxon>
        <taxon>Actinomycetes</taxon>
        <taxon>Bifidobacteriales</taxon>
        <taxon>Bifidobacteriaceae</taxon>
        <taxon>Bifidobacterium</taxon>
    </lineage>
</organism>
<dbReference type="Pfam" id="PF00356">
    <property type="entry name" value="LacI"/>
    <property type="match status" value="1"/>
</dbReference>
<dbReference type="Proteomes" id="UP000028730">
    <property type="component" value="Unassembled WGS sequence"/>
</dbReference>
<dbReference type="Gene3D" id="1.10.260.40">
    <property type="entry name" value="lambda repressor-like DNA-binding domains"/>
    <property type="match status" value="1"/>
</dbReference>
<dbReference type="InterPro" id="IPR028082">
    <property type="entry name" value="Peripla_BP_I"/>
</dbReference>
<sequence length="373" mass="40836">MGIDASHKADRSPSMFEVAKLAGVSHQTVSRVINDSPHVSASTRARVQQVIDDLGYRPSNSARTLASKRSHTIGLIAGGQHFFGPVSTLASIEELARRHGLFVTVSLIHEALCTQGEFEELCRTFEDQNVDAFVMLAPTDVMFSAACKARLSEPRVLVTSTHGQLGMGQAGRMMSDEDRQRTAIVGLDQWGAMERVAELVAKFGHRSVWYLAGPVQWRDAVTRLAAWRKVSALHSIDTRIIQARSWEAGEAYSLMNRELERLGQSGQNRPTAVITANDAQAVGVYRTLREHGLRVPQDVSVVGFDDMAGMDNMMPPLTTVRPDFDRLGAAAMQEVLRLLGVTGQTSFQESAHGAGLISCEIMQRRSLGPVSRN</sequence>
<dbReference type="SUPFAM" id="SSF47413">
    <property type="entry name" value="lambda repressor-like DNA-binding domains"/>
    <property type="match status" value="1"/>
</dbReference>
<gene>
    <name evidence="5" type="ORF">BBOMB_0948</name>
</gene>
<dbReference type="PROSITE" id="PS50932">
    <property type="entry name" value="HTH_LACI_2"/>
    <property type="match status" value="1"/>
</dbReference>
<accession>A0A080N3I9</accession>
<dbReference type="eggNOG" id="COG1609">
    <property type="taxonomic scope" value="Bacteria"/>
</dbReference>
<proteinExistence type="predicted"/>
<dbReference type="STRING" id="1341695.BBOMB_0948"/>
<dbReference type="InterPro" id="IPR000843">
    <property type="entry name" value="HTH_LacI"/>
</dbReference>
<dbReference type="AlphaFoldDB" id="A0A080N3I9"/>
<reference evidence="5 6" key="1">
    <citation type="journal article" date="2014" name="Appl. Environ. Microbiol.">
        <title>Genomic encyclopedia of type strains of the genus Bifidobacterium.</title>
        <authorList>
            <person name="Milani C."/>
            <person name="Lugli G.A."/>
            <person name="Duranti S."/>
            <person name="Turroni F."/>
            <person name="Bottacini F."/>
            <person name="Mangifesta M."/>
            <person name="Sanchez B."/>
            <person name="Viappiani A."/>
            <person name="Mancabelli L."/>
            <person name="Taminiau B."/>
            <person name="Delcenserie V."/>
            <person name="Barrangou R."/>
            <person name="Margolles A."/>
            <person name="van Sinderen D."/>
            <person name="Ventura M."/>
        </authorList>
    </citation>
    <scope>NUCLEOTIDE SEQUENCE [LARGE SCALE GENOMIC DNA]</scope>
    <source>
        <strain evidence="5 6">DSM 19703</strain>
    </source>
</reference>
<dbReference type="InterPro" id="IPR010982">
    <property type="entry name" value="Lambda_DNA-bd_dom_sf"/>
</dbReference>